<evidence type="ECO:0000313" key="1">
    <source>
        <dbReference type="EMBL" id="MDX6806285.1"/>
    </source>
</evidence>
<dbReference type="EMBL" id="JAXAFJ010000005">
    <property type="protein sequence ID" value="MDX6806285.1"/>
    <property type="molecule type" value="Genomic_DNA"/>
</dbReference>
<reference evidence="1 2" key="1">
    <citation type="submission" date="2023-11" db="EMBL/GenBank/DDBJ databases">
        <authorList>
            <person name="Bao R."/>
        </authorList>
    </citation>
    <scope>NUCLEOTIDE SEQUENCE [LARGE SCALE GENOMIC DNA]</scope>
    <source>
        <strain evidence="1 2">PJ23</strain>
    </source>
</reference>
<keyword evidence="2" id="KW-1185">Reference proteome</keyword>
<accession>A0ABU4RN75</accession>
<dbReference type="Proteomes" id="UP001274321">
    <property type="component" value="Unassembled WGS sequence"/>
</dbReference>
<protein>
    <submittedName>
        <fullName evidence="1">Uncharacterized protein</fullName>
    </submittedName>
</protein>
<evidence type="ECO:0000313" key="2">
    <source>
        <dbReference type="Proteomes" id="UP001274321"/>
    </source>
</evidence>
<name>A0ABU4RN75_9HYPH</name>
<gene>
    <name evidence="1" type="ORF">SCD90_09425</name>
</gene>
<organism evidence="1 2">
    <name type="scientific">Terrihabitans rhizophilus</name>
    <dbReference type="NCBI Taxonomy" id="3092662"/>
    <lineage>
        <taxon>Bacteria</taxon>
        <taxon>Pseudomonadati</taxon>
        <taxon>Pseudomonadota</taxon>
        <taxon>Alphaproteobacteria</taxon>
        <taxon>Hyphomicrobiales</taxon>
        <taxon>Terrihabitans</taxon>
    </lineage>
</organism>
<proteinExistence type="predicted"/>
<sequence length="115" mass="13077">MKARIYVALICSGDDVSLIPDDVARFLSGKRIQTLDKRIALRSPHDEIEFDDLGECLHNYCLDKYIPDFSSLTFTVEAYVQVVPEIDDDVLRVYLKSEFLEALANKALGLEIHTQ</sequence>
<dbReference type="RefSeq" id="WP_319844417.1">
    <property type="nucleotide sequence ID" value="NZ_JAXAFJ010000005.1"/>
</dbReference>
<comment type="caution">
    <text evidence="1">The sequence shown here is derived from an EMBL/GenBank/DDBJ whole genome shotgun (WGS) entry which is preliminary data.</text>
</comment>